<organism evidence="2 3">
    <name type="scientific">Micromonospora andamanensis</name>
    <dbReference type="NCBI Taxonomy" id="1287068"/>
    <lineage>
        <taxon>Bacteria</taxon>
        <taxon>Bacillati</taxon>
        <taxon>Actinomycetota</taxon>
        <taxon>Actinomycetes</taxon>
        <taxon>Micromonosporales</taxon>
        <taxon>Micromonosporaceae</taxon>
        <taxon>Micromonospora</taxon>
    </lineage>
</organism>
<reference evidence="2 3" key="1">
    <citation type="submission" date="2021-01" db="EMBL/GenBank/DDBJ databases">
        <title>Whole genome shotgun sequence of Verrucosispora andamanensis NBRC 109075.</title>
        <authorList>
            <person name="Komaki H."/>
            <person name="Tamura T."/>
        </authorList>
    </citation>
    <scope>NUCLEOTIDE SEQUENCE [LARGE SCALE GENOMIC DNA]</scope>
    <source>
        <strain evidence="2 3">NBRC 109075</strain>
    </source>
</reference>
<evidence type="ECO:0000313" key="3">
    <source>
        <dbReference type="Proteomes" id="UP000647017"/>
    </source>
</evidence>
<evidence type="ECO:0000256" key="1">
    <source>
        <dbReference type="SAM" id="MobiDB-lite"/>
    </source>
</evidence>
<name>A0ABQ4I5G3_9ACTN</name>
<comment type="caution">
    <text evidence="2">The sequence shown here is derived from an EMBL/GenBank/DDBJ whole genome shotgun (WGS) entry which is preliminary data.</text>
</comment>
<dbReference type="EMBL" id="BOOZ01000080">
    <property type="protein sequence ID" value="GIJ13119.1"/>
    <property type="molecule type" value="Genomic_DNA"/>
</dbReference>
<feature type="region of interest" description="Disordered" evidence="1">
    <location>
        <begin position="101"/>
        <end position="120"/>
    </location>
</feature>
<dbReference type="Proteomes" id="UP000647017">
    <property type="component" value="Unassembled WGS sequence"/>
</dbReference>
<evidence type="ECO:0000313" key="2">
    <source>
        <dbReference type="EMBL" id="GIJ13119.1"/>
    </source>
</evidence>
<sequence length="120" mass="13201">MLMDVEQIAGSFVVEIGVRQTWPFVGLCDNRSTPAQETRLYIDASWTIEATTSTSGGVENDIRWLTTAAALNNTTIDTAWIDEDGWLHLTTDSGLALAVSGEPEPYTTGEPWRLSGWRPV</sequence>
<proteinExistence type="predicted"/>
<accession>A0ABQ4I5G3</accession>
<protein>
    <submittedName>
        <fullName evidence="2">Uncharacterized protein</fullName>
    </submittedName>
</protein>
<keyword evidence="3" id="KW-1185">Reference proteome</keyword>
<gene>
    <name evidence="2" type="ORF">Van01_63330</name>
</gene>